<dbReference type="Gene3D" id="3.40.1440.10">
    <property type="entry name" value="GIY-YIG endonuclease"/>
    <property type="match status" value="1"/>
</dbReference>
<dbReference type="SMART" id="SM00465">
    <property type="entry name" value="GIYc"/>
    <property type="match status" value="1"/>
</dbReference>
<proteinExistence type="inferred from homology"/>
<dbReference type="GO" id="GO:0006289">
    <property type="term" value="P:nucleotide-excision repair"/>
    <property type="evidence" value="ECO:0007669"/>
    <property type="project" value="UniProtKB-UniRule"/>
</dbReference>
<dbReference type="Pfam" id="PF02151">
    <property type="entry name" value="UVR"/>
    <property type="match status" value="1"/>
</dbReference>
<dbReference type="InterPro" id="IPR035901">
    <property type="entry name" value="GIY-YIG_endonuc_sf"/>
</dbReference>
<dbReference type="InterPro" id="IPR047296">
    <property type="entry name" value="GIY-YIG_UvrC_Cho"/>
</dbReference>
<dbReference type="SUPFAM" id="SSF46600">
    <property type="entry name" value="C-terminal UvrC-binding domain of UvrB"/>
    <property type="match status" value="1"/>
</dbReference>
<name>A0A1Q2SS79_UNCXX</name>
<evidence type="ECO:0000259" key="10">
    <source>
        <dbReference type="PROSITE" id="PS50165"/>
    </source>
</evidence>
<evidence type="ECO:0000256" key="3">
    <source>
        <dbReference type="ARBA" id="ARBA00022769"/>
    </source>
</evidence>
<comment type="function">
    <text evidence="7">The UvrABC repair system catalyzes the recognition and processing of DNA lesions. UvrC both incises the 5' and 3' sides of the lesion. The N-terminal half is responsible for the 3' incision and the C-terminal half is responsible for the 5' incision.</text>
</comment>
<dbReference type="InterPro" id="IPR050066">
    <property type="entry name" value="UvrABC_protein_C"/>
</dbReference>
<evidence type="ECO:0000256" key="5">
    <source>
        <dbReference type="ARBA" id="ARBA00023204"/>
    </source>
</evidence>
<comment type="subcellular location">
    <subcellularLocation>
        <location evidence="7">Cytoplasm</location>
    </subcellularLocation>
</comment>
<dbReference type="PROSITE" id="PS50151">
    <property type="entry name" value="UVR"/>
    <property type="match status" value="1"/>
</dbReference>
<reference evidence="11" key="1">
    <citation type="journal article" date="2017" name="PLoS ONE">
        <title>Loss of genes related to Nucleotide Excision Repair (NER) and implications for reductive genome evolution in symbionts of deep-sea vesicomyid clams.</title>
        <authorList>
            <person name="Shimamura S."/>
            <person name="Kaneko T."/>
            <person name="Ozawa G."/>
            <person name="Nishino-Matsumoto M."/>
            <person name="Koshiishi T."/>
            <person name="Takaki Y."/>
            <person name="Kato C."/>
            <person name="Takai K."/>
            <person name="Yoshida T."/>
            <person name="Fujikura K."/>
            <person name="Barry J.P."/>
            <person name="Maruyama T."/>
        </authorList>
    </citation>
    <scope>NUCLEOTIDE SEQUENCE</scope>
</reference>
<dbReference type="GO" id="GO:0003677">
    <property type="term" value="F:DNA binding"/>
    <property type="evidence" value="ECO:0007669"/>
    <property type="project" value="UniProtKB-UniRule"/>
</dbReference>
<feature type="domain" description="UvrC family homology region profile" evidence="10">
    <location>
        <begin position="248"/>
        <end position="465"/>
    </location>
</feature>
<evidence type="ECO:0000313" key="11">
    <source>
        <dbReference type="EMBL" id="BAW82193.1"/>
    </source>
</evidence>
<dbReference type="Gene3D" id="1.10.150.20">
    <property type="entry name" value="5' to 3' exonuclease, C-terminal subdomain"/>
    <property type="match status" value="1"/>
</dbReference>
<dbReference type="Pfam" id="PF22920">
    <property type="entry name" value="UvrC_RNaseH"/>
    <property type="match status" value="1"/>
</dbReference>
<dbReference type="NCBIfam" id="TIGR00194">
    <property type="entry name" value="uvrC"/>
    <property type="match status" value="1"/>
</dbReference>
<dbReference type="EMBL" id="AB911391">
    <property type="protein sequence ID" value="BAW82193.1"/>
    <property type="molecule type" value="Genomic_DNA"/>
</dbReference>
<evidence type="ECO:0000256" key="2">
    <source>
        <dbReference type="ARBA" id="ARBA00022763"/>
    </source>
</evidence>
<dbReference type="Gene3D" id="4.10.860.10">
    <property type="entry name" value="UVR domain"/>
    <property type="match status" value="1"/>
</dbReference>
<feature type="domain" description="GIY-YIG" evidence="9">
    <location>
        <begin position="12"/>
        <end position="90"/>
    </location>
</feature>
<dbReference type="SUPFAM" id="SSF82771">
    <property type="entry name" value="GIY-YIG endonuclease"/>
    <property type="match status" value="1"/>
</dbReference>
<dbReference type="Gene3D" id="3.30.420.340">
    <property type="entry name" value="UvrC, RNAse H endonuclease domain"/>
    <property type="match status" value="1"/>
</dbReference>
<dbReference type="PANTHER" id="PTHR30562">
    <property type="entry name" value="UVRC/OXIDOREDUCTASE"/>
    <property type="match status" value="1"/>
</dbReference>
<dbReference type="PROSITE" id="PS50164">
    <property type="entry name" value="GIY_YIG"/>
    <property type="match status" value="1"/>
</dbReference>
<dbReference type="GO" id="GO:0009381">
    <property type="term" value="F:excinuclease ABC activity"/>
    <property type="evidence" value="ECO:0007669"/>
    <property type="project" value="UniProtKB-UniRule"/>
</dbReference>
<keyword evidence="3 7" id="KW-0228">DNA excision</keyword>
<dbReference type="Pfam" id="PF14520">
    <property type="entry name" value="HHH_5"/>
    <property type="match status" value="1"/>
</dbReference>
<keyword evidence="5 7" id="KW-0234">DNA repair</keyword>
<dbReference type="SUPFAM" id="SSF47781">
    <property type="entry name" value="RuvA domain 2-like"/>
    <property type="match status" value="1"/>
</dbReference>
<dbReference type="InterPro" id="IPR038476">
    <property type="entry name" value="UvrC_RNase_H_dom_sf"/>
</dbReference>
<dbReference type="InterPro" id="IPR004791">
    <property type="entry name" value="UvrC"/>
</dbReference>
<feature type="domain" description="UVR" evidence="8">
    <location>
        <begin position="199"/>
        <end position="234"/>
    </location>
</feature>
<keyword evidence="6 7" id="KW-0742">SOS response</keyword>
<organism evidence="11">
    <name type="scientific">Calyptogena nautilei symbiont</name>
    <dbReference type="NCBI Taxonomy" id="596093"/>
    <lineage>
        <taxon>Bacteria</taxon>
    </lineage>
</organism>
<gene>
    <name evidence="7 11" type="primary">uvrC</name>
</gene>
<sequence length="594" mass="67311">MPIKEKLKNLTTNSGVYQMLDKQDQVIYVGKAKNLKNRVSSYFVKTHEQNKTRVLVANIKDFKVIVTATETQALLLESELIKQHMPRYNILLKDSKSYPYIFISHDKHPKVGFYRGKKYQNAQYFGPYHSAHVVRDSLNLLKKIFKVRQCTNSTYRSRSSPCLEYQIGLCSAPCVSKISDENYQSDVLMMSLFLSGKGRETLEKVSKKMQLASQNLEFELAARLRDQLIDLRTIQEQHASSASNDLDVVSIVQQDGVSGVEVLFIRSGKQIGQVFILPKNSNNQDIKQVLSAFLPLYYLGKNIPKQILISLKLSDKKTIASALNTHIIDTPNKDKQHYLNIANLTAKENLNQNLLSRFRKKSTLVHLQVILGLGKLPNYIECFDISHMMGEATVASCIVFEKGVPKVSQYRQFDIKDITPGDDYAAMNQVVYRRYSKLLKDKKPLPDIIFIDGGLGQLNQAIMVMNSIGVDDVQLVGVAKGENRKAGLETLITVKDDKVNKINLPPYDPALMLVNRIRDESHRFAIKNHRKKRASRRTISILESIIGVGKLRRMALLNYFGGLQEVKKASIHEIQKVSGINLTLATKIVEKLKD</sequence>
<dbReference type="PANTHER" id="PTHR30562:SF1">
    <property type="entry name" value="UVRABC SYSTEM PROTEIN C"/>
    <property type="match status" value="1"/>
</dbReference>
<dbReference type="FunFam" id="3.30.420.340:FF:000001">
    <property type="entry name" value="UvrABC system protein C"/>
    <property type="match status" value="1"/>
</dbReference>
<dbReference type="InterPro" id="IPR001943">
    <property type="entry name" value="UVR_dom"/>
</dbReference>
<dbReference type="InterPro" id="IPR001162">
    <property type="entry name" value="UvrC_RNase_H_dom"/>
</dbReference>
<keyword evidence="1 7" id="KW-0963">Cytoplasm</keyword>
<keyword evidence="4 7" id="KW-0267">Excision nuclease</keyword>
<dbReference type="CDD" id="cd10434">
    <property type="entry name" value="GIY-YIG_UvrC_Cho"/>
    <property type="match status" value="1"/>
</dbReference>
<keyword evidence="2 7" id="KW-0227">DNA damage</keyword>
<dbReference type="InterPro" id="IPR010994">
    <property type="entry name" value="RuvA_2-like"/>
</dbReference>
<protein>
    <recommendedName>
        <fullName evidence="7">UvrABC system protein C</fullName>
        <shortName evidence="7">Protein UvrC</shortName>
    </recommendedName>
    <alternativeName>
        <fullName evidence="7">Excinuclease ABC subunit C</fullName>
    </alternativeName>
</protein>
<dbReference type="FunFam" id="3.40.1440.10:FF:000001">
    <property type="entry name" value="UvrABC system protein C"/>
    <property type="match status" value="1"/>
</dbReference>
<evidence type="ECO:0000259" key="8">
    <source>
        <dbReference type="PROSITE" id="PS50151"/>
    </source>
</evidence>
<dbReference type="Pfam" id="PF01541">
    <property type="entry name" value="GIY-YIG"/>
    <property type="match status" value="1"/>
</dbReference>
<dbReference type="HAMAP" id="MF_00203">
    <property type="entry name" value="UvrC"/>
    <property type="match status" value="1"/>
</dbReference>
<evidence type="ECO:0000256" key="6">
    <source>
        <dbReference type="ARBA" id="ARBA00023236"/>
    </source>
</evidence>
<dbReference type="GO" id="GO:0009380">
    <property type="term" value="C:excinuclease repair complex"/>
    <property type="evidence" value="ECO:0007669"/>
    <property type="project" value="InterPro"/>
</dbReference>
<dbReference type="GO" id="GO:0005737">
    <property type="term" value="C:cytoplasm"/>
    <property type="evidence" value="ECO:0007669"/>
    <property type="project" value="UniProtKB-SubCell"/>
</dbReference>
<evidence type="ECO:0000256" key="7">
    <source>
        <dbReference type="HAMAP-Rule" id="MF_00203"/>
    </source>
</evidence>
<dbReference type="Pfam" id="PF08459">
    <property type="entry name" value="UvrC_RNaseH_dom"/>
    <property type="match status" value="1"/>
</dbReference>
<dbReference type="InterPro" id="IPR036876">
    <property type="entry name" value="UVR_dom_sf"/>
</dbReference>
<dbReference type="AlphaFoldDB" id="A0A1Q2SS79"/>
<evidence type="ECO:0000256" key="4">
    <source>
        <dbReference type="ARBA" id="ARBA00022881"/>
    </source>
</evidence>
<dbReference type="InterPro" id="IPR000305">
    <property type="entry name" value="GIY-YIG_endonuc"/>
</dbReference>
<accession>A0A1Q2SS79</accession>
<evidence type="ECO:0000256" key="1">
    <source>
        <dbReference type="ARBA" id="ARBA00022490"/>
    </source>
</evidence>
<comment type="subunit">
    <text evidence="7">Interacts with UvrB in an incision complex.</text>
</comment>
<dbReference type="GO" id="GO:0009432">
    <property type="term" value="P:SOS response"/>
    <property type="evidence" value="ECO:0007669"/>
    <property type="project" value="UniProtKB-UniRule"/>
</dbReference>
<dbReference type="PROSITE" id="PS50165">
    <property type="entry name" value="UVRC"/>
    <property type="match status" value="1"/>
</dbReference>
<comment type="similarity">
    <text evidence="7">Belongs to the UvrC family.</text>
</comment>
<evidence type="ECO:0000259" key="9">
    <source>
        <dbReference type="PROSITE" id="PS50164"/>
    </source>
</evidence>